<reference evidence="7" key="2">
    <citation type="submission" date="2021-01" db="EMBL/GenBank/DDBJ databases">
        <authorList>
            <person name="Schikora-Tamarit M.A."/>
        </authorList>
    </citation>
    <scope>NUCLEOTIDE SEQUENCE</scope>
    <source>
        <strain evidence="7">CBS6075</strain>
    </source>
</reference>
<name>A0A9P8P6Z3_9ASCO</name>
<feature type="domain" description="Integral membrane bound transporter" evidence="6">
    <location>
        <begin position="630"/>
        <end position="770"/>
    </location>
</feature>
<dbReference type="PANTHER" id="PTHR47804:SF1">
    <property type="entry name" value="DUF2421 DOMAIN-CONTAINING PROTEIN"/>
    <property type="match status" value="1"/>
</dbReference>
<gene>
    <name evidence="7" type="ORF">OGAPHI_004141</name>
</gene>
<protein>
    <recommendedName>
        <fullName evidence="6">Integral membrane bound transporter domain-containing protein</fullName>
    </recommendedName>
</protein>
<dbReference type="PANTHER" id="PTHR47804">
    <property type="entry name" value="60S RIBOSOMAL PROTEIN L19"/>
    <property type="match status" value="1"/>
</dbReference>
<feature type="transmembrane region" description="Helical" evidence="5">
    <location>
        <begin position="683"/>
        <end position="702"/>
    </location>
</feature>
<keyword evidence="3 5" id="KW-1133">Transmembrane helix</keyword>
<dbReference type="OrthoDB" id="68611at2759"/>
<feature type="transmembrane region" description="Helical" evidence="5">
    <location>
        <begin position="709"/>
        <end position="728"/>
    </location>
</feature>
<keyword evidence="8" id="KW-1185">Reference proteome</keyword>
<dbReference type="EMBL" id="JAEUBE010000295">
    <property type="protein sequence ID" value="KAH3665952.1"/>
    <property type="molecule type" value="Genomic_DNA"/>
</dbReference>
<accession>A0A9P8P6Z3</accession>
<organism evidence="7 8">
    <name type="scientific">Ogataea philodendri</name>
    <dbReference type="NCBI Taxonomy" id="1378263"/>
    <lineage>
        <taxon>Eukaryota</taxon>
        <taxon>Fungi</taxon>
        <taxon>Dikarya</taxon>
        <taxon>Ascomycota</taxon>
        <taxon>Saccharomycotina</taxon>
        <taxon>Pichiomycetes</taxon>
        <taxon>Pichiales</taxon>
        <taxon>Pichiaceae</taxon>
        <taxon>Ogataea</taxon>
    </lineage>
</organism>
<sequence length="994" mass="112922">MSFGRDPRYGDSLLFLPTAGTEMAPPRPLMRHNSSLPKTNLHRQSSIIMADTGQKIQRSYSFWDQTQDEIDLESQLEGNRRVTQPRELGILNHFISLLQSDICKGVLKAALAYFIASLAVYSTTISNILGNADSKHLICTIVVYFHPTRTKGSMIQSLIFVIISLSFAFTVSLVLMSISSRFFNSESPEIGYGIDLIFSCSALGLISLVKQWVGKQTFNTACSLSAIVIISCVVKEGSRDGSIVPWSKITSIFRIVLTGCTISALTCYLLWPTSAESQLKENLNNISDLQSRLLKLMSSCFLGYENIESPETNSLIEQMKTTNKKLKNDLEEAKFELFAKGRESEYRHLEKLVDSCAKLTMTLAGLKRSVEFKGELLNTDFLDNATEAASLQSYHSNVFNDETYTEGDDSDDDGVEAMNSKELFELFVYYLGPSMKSFSFTVRQILSGVPFNKHHEIEPSVDQYALSLEAAKQLYSDTQLKAIKKLYDQELFKTETDFDSKVDQEEVAASCGNFSFLLLEYASELAEYLNILAELKSVVAMNDWKTFNFLRFWRRTRQRSNSTAPGSTINDMLNRMQGISDDSSSKLSISYRIWKIAKIFKNVDVQFGVRVGIGSMFIAIFAYIDKTKDFFDDWRGEWALVTFCIIMNKSVGGTTMTIKWRFLGTFLGAFTAYWVWIMFYPNVILMALIGFLFSISCFYIIINWKTNNAFGRFILLTYNLTVLYSWTMANKQVEDLPDYDDEGGDHPIIFEIAFHRFLGVSFGVIWAVIITMSLFPNSARSRIRRGLSILWLRMGIIWHSGPLAYEVVENNEYQLIGIRDRKTIHMIMSELETLVKQAPMEIRLKGPFPIGIYDKLLRSTSRIIDAFENLNSIIEINKSLTPNEYMVLQNLSGEMSELENRVFLIFYMLASAMKLGFPLASKPASTEHSKERMLVKMSEIRKRSSSEEQVLSDEDFVLLYTYNLVTNSISKELDVLLGLVSELYGKVSEETLEL</sequence>
<dbReference type="Proteomes" id="UP000769157">
    <property type="component" value="Unassembled WGS sequence"/>
</dbReference>
<comment type="caution">
    <text evidence="7">The sequence shown here is derived from an EMBL/GenBank/DDBJ whole genome shotgun (WGS) entry which is preliminary data.</text>
</comment>
<dbReference type="Pfam" id="PF13515">
    <property type="entry name" value="FUSC_2"/>
    <property type="match status" value="1"/>
</dbReference>
<proteinExistence type="predicted"/>
<feature type="transmembrane region" description="Helical" evidence="5">
    <location>
        <begin position="748"/>
        <end position="775"/>
    </location>
</feature>
<dbReference type="InterPro" id="IPR052430">
    <property type="entry name" value="IVT-Associated"/>
</dbReference>
<dbReference type="GO" id="GO:0016020">
    <property type="term" value="C:membrane"/>
    <property type="evidence" value="ECO:0007669"/>
    <property type="project" value="UniProtKB-SubCell"/>
</dbReference>
<evidence type="ECO:0000256" key="3">
    <source>
        <dbReference type="ARBA" id="ARBA00022989"/>
    </source>
</evidence>
<keyword evidence="4 5" id="KW-0472">Membrane</keyword>
<evidence type="ECO:0000256" key="1">
    <source>
        <dbReference type="ARBA" id="ARBA00004141"/>
    </source>
</evidence>
<dbReference type="GeneID" id="70236106"/>
<keyword evidence="2 5" id="KW-0812">Transmembrane</keyword>
<reference evidence="7" key="1">
    <citation type="journal article" date="2021" name="Open Biol.">
        <title>Shared evolutionary footprints suggest mitochondrial oxidative damage underlies multiple complex I losses in fungi.</title>
        <authorList>
            <person name="Schikora-Tamarit M.A."/>
            <person name="Marcet-Houben M."/>
            <person name="Nosek J."/>
            <person name="Gabaldon T."/>
        </authorList>
    </citation>
    <scope>NUCLEOTIDE SEQUENCE</scope>
    <source>
        <strain evidence="7">CBS6075</strain>
    </source>
</reference>
<evidence type="ECO:0000313" key="8">
    <source>
        <dbReference type="Proteomes" id="UP000769157"/>
    </source>
</evidence>
<feature type="transmembrane region" description="Helical" evidence="5">
    <location>
        <begin position="607"/>
        <end position="624"/>
    </location>
</feature>
<feature type="transmembrane region" description="Helical" evidence="5">
    <location>
        <begin position="658"/>
        <end position="677"/>
    </location>
</feature>
<comment type="subcellular location">
    <subcellularLocation>
        <location evidence="1">Membrane</location>
        <topology evidence="1">Multi-pass membrane protein</topology>
    </subcellularLocation>
</comment>
<feature type="transmembrane region" description="Helical" evidence="5">
    <location>
        <begin position="158"/>
        <end position="178"/>
    </location>
</feature>
<evidence type="ECO:0000256" key="4">
    <source>
        <dbReference type="ARBA" id="ARBA00023136"/>
    </source>
</evidence>
<feature type="transmembrane region" description="Helical" evidence="5">
    <location>
        <begin position="190"/>
        <end position="209"/>
    </location>
</feature>
<evidence type="ECO:0000259" key="6">
    <source>
        <dbReference type="Pfam" id="PF13515"/>
    </source>
</evidence>
<evidence type="ECO:0000256" key="2">
    <source>
        <dbReference type="ARBA" id="ARBA00022692"/>
    </source>
</evidence>
<dbReference type="AlphaFoldDB" id="A0A9P8P6Z3"/>
<evidence type="ECO:0000256" key="5">
    <source>
        <dbReference type="SAM" id="Phobius"/>
    </source>
</evidence>
<dbReference type="RefSeq" id="XP_046061156.1">
    <property type="nucleotide sequence ID" value="XM_046205187.1"/>
</dbReference>
<dbReference type="InterPro" id="IPR049453">
    <property type="entry name" value="Memb_transporter_dom"/>
</dbReference>
<evidence type="ECO:0000313" key="7">
    <source>
        <dbReference type="EMBL" id="KAH3665952.1"/>
    </source>
</evidence>